<accession>A5AVI2</accession>
<gene>
    <name evidence="2" type="ORF">VITISV_036342</name>
</gene>
<dbReference type="PANTHER" id="PTHR46284">
    <property type="entry name" value="PROTEIN KINESIN LIGHT CHAIN-RELATED 3"/>
    <property type="match status" value="1"/>
</dbReference>
<keyword evidence="1" id="KW-0472">Membrane</keyword>
<sequence>MSQFIRIVVHILEGQSPKSDPKEPLKVYCFVLEYGEEDCKLRRPISDVDFDDGQSQGSSQATIIAQAVEEHFVSQLCSIAPANAHAERQTRSSKLQHSQQLDVPLSNDSQPVEEGVVAARGLTEDYIPGLDFVDPFFGCLRAELLPVPVLPPDLLQRGRQALLKIENVAKLCNALAVLSTIRIWHTSWESTFTKAIFGKFATSAATYLDSRRRNKSGCCCRSGFAHDAHPENRLGNLFMASGMVYVHISVKALKLLAVKGVPTIKTLSMVTPTPTNISSLTVIVESPTVGLWPIVTLAPTAKPLLMAVLKPTVRSSEMGVLAICNGGAAMYSQAMHNGDIDQNECSLRDLLGNGILSSAAEIISPLISNIPDADTQLHSPSNAAEKGRFDGKLIISSNSDVKDDDSDDKDPFLVTSIPMKSMIVNYIAVDVYRTGEFLWWFNSAWSYILQLFLSTGVFFGVVGLRALSGLVSLFICGFLNVPPAKILKTCQTELMMALNIHKKNGTPASPEGAADMRLMALICDSKGDYEANLEHYDLAGMTIAANGQEIDVASIDCSIGDKYLSLARYDKKWLWNLTLQYQENKRMEEWLQLVLSCYLRVQ</sequence>
<feature type="transmembrane region" description="Helical" evidence="1">
    <location>
        <begin position="451"/>
        <end position="479"/>
    </location>
</feature>
<reference evidence="2" key="1">
    <citation type="journal article" date="2007" name="PLoS ONE">
        <title>The first genome sequence of an elite grapevine cultivar (Pinot noir Vitis vinifera L.): coping with a highly heterozygous genome.</title>
        <authorList>
            <person name="Velasco R."/>
            <person name="Zharkikh A."/>
            <person name="Troggio M."/>
            <person name="Cartwright D.A."/>
            <person name="Cestaro A."/>
            <person name="Pruss D."/>
            <person name="Pindo M."/>
            <person name="FitzGerald L.M."/>
            <person name="Vezzulli S."/>
            <person name="Reid J."/>
            <person name="Malacarne G."/>
            <person name="Iliev D."/>
            <person name="Coppola G."/>
            <person name="Wardell B."/>
            <person name="Micheletti D."/>
            <person name="Macalma T."/>
            <person name="Facci M."/>
            <person name="Mitchell J.T."/>
            <person name="Perazzolli M."/>
            <person name="Eldredge G."/>
            <person name="Gatto P."/>
            <person name="Oyzerski R."/>
            <person name="Moretto M."/>
            <person name="Gutin N."/>
            <person name="Stefanini M."/>
            <person name="Chen Y."/>
            <person name="Segala C."/>
            <person name="Davenport C."/>
            <person name="Dematte L."/>
            <person name="Mraz A."/>
            <person name="Battilana J."/>
            <person name="Stormo K."/>
            <person name="Costa F."/>
            <person name="Tao Q."/>
            <person name="Si-Ammour A."/>
            <person name="Harkins T."/>
            <person name="Lackey A."/>
            <person name="Perbost C."/>
            <person name="Taillon B."/>
            <person name="Stella A."/>
            <person name="Solovyev V."/>
            <person name="Fawcett J.A."/>
            <person name="Sterck L."/>
            <person name="Vandepoele K."/>
            <person name="Grando S.M."/>
            <person name="Toppo S."/>
            <person name="Moser C."/>
            <person name="Lanchbury J."/>
            <person name="Bogden R."/>
            <person name="Skolnick M."/>
            <person name="Sgaramella V."/>
            <person name="Bhatnagar S.K."/>
            <person name="Fontana P."/>
            <person name="Gutin A."/>
            <person name="Van de Peer Y."/>
            <person name="Salamini F."/>
            <person name="Viola R."/>
        </authorList>
    </citation>
    <scope>NUCLEOTIDE SEQUENCE</scope>
</reference>
<dbReference type="PANTHER" id="PTHR46284:SF1">
    <property type="entry name" value="PROTEIN KINESIN LIGHT CHAIN-RELATED 2"/>
    <property type="match status" value="1"/>
</dbReference>
<keyword evidence="1" id="KW-1133">Transmembrane helix</keyword>
<name>A5AVI2_VITVI</name>
<evidence type="ECO:0000313" key="2">
    <source>
        <dbReference type="EMBL" id="CAN76089.1"/>
    </source>
</evidence>
<dbReference type="EMBL" id="AM437073">
    <property type="protein sequence ID" value="CAN76089.1"/>
    <property type="molecule type" value="Genomic_DNA"/>
</dbReference>
<proteinExistence type="predicted"/>
<dbReference type="AlphaFoldDB" id="A5AVI2"/>
<keyword evidence="1" id="KW-0812">Transmembrane</keyword>
<evidence type="ECO:0000256" key="1">
    <source>
        <dbReference type="SAM" id="Phobius"/>
    </source>
</evidence>
<protein>
    <submittedName>
        <fullName evidence="2">Uncharacterized protein</fullName>
    </submittedName>
</protein>
<dbReference type="ExpressionAtlas" id="A5AVI2">
    <property type="expression patterns" value="baseline and differential"/>
</dbReference>
<organism evidence="2">
    <name type="scientific">Vitis vinifera</name>
    <name type="common">Grape</name>
    <dbReference type="NCBI Taxonomy" id="29760"/>
    <lineage>
        <taxon>Eukaryota</taxon>
        <taxon>Viridiplantae</taxon>
        <taxon>Streptophyta</taxon>
        <taxon>Embryophyta</taxon>
        <taxon>Tracheophyta</taxon>
        <taxon>Spermatophyta</taxon>
        <taxon>Magnoliopsida</taxon>
        <taxon>eudicotyledons</taxon>
        <taxon>Gunneridae</taxon>
        <taxon>Pentapetalae</taxon>
        <taxon>rosids</taxon>
        <taxon>Vitales</taxon>
        <taxon>Vitaceae</taxon>
        <taxon>Viteae</taxon>
        <taxon>Vitis</taxon>
    </lineage>
</organism>